<dbReference type="Gene3D" id="3.90.1570.50">
    <property type="match status" value="1"/>
</dbReference>
<evidence type="ECO:0000256" key="1">
    <source>
        <dbReference type="ARBA" id="ARBA00000851"/>
    </source>
</evidence>
<dbReference type="Proteomes" id="UP000315525">
    <property type="component" value="Unassembled WGS sequence"/>
</dbReference>
<dbReference type="InterPro" id="IPR014001">
    <property type="entry name" value="Helicase_ATP-bd"/>
</dbReference>
<reference evidence="14 15" key="1">
    <citation type="submission" date="2019-03" db="EMBL/GenBank/DDBJ databases">
        <title>Metabolic potential of uncultured bacteria and archaea associated with petroleum seepage in deep-sea sediments.</title>
        <authorList>
            <person name="Dong X."/>
            <person name="Hubert C."/>
        </authorList>
    </citation>
    <scope>NUCLEOTIDE SEQUENCE [LARGE SCALE GENOMIC DNA]</scope>
    <source>
        <strain evidence="14">E44_bin18</strain>
    </source>
</reference>
<keyword evidence="3" id="KW-0540">Nuclease</keyword>
<evidence type="ECO:0000313" key="15">
    <source>
        <dbReference type="Proteomes" id="UP000315525"/>
    </source>
</evidence>
<comment type="similarity">
    <text evidence="2 10">Belongs to the HsdR family.</text>
</comment>
<keyword evidence="6" id="KW-0255">Endonuclease</keyword>
<evidence type="ECO:0000256" key="2">
    <source>
        <dbReference type="ARBA" id="ARBA00008598"/>
    </source>
</evidence>
<dbReference type="InterPro" id="IPR051268">
    <property type="entry name" value="Type-I_R_enzyme_R_subunit"/>
</dbReference>
<keyword evidence="11" id="KW-0175">Coiled coil</keyword>
<organism evidence="14 15">
    <name type="scientific">candidate division TA06 bacterium</name>
    <dbReference type="NCBI Taxonomy" id="2250710"/>
    <lineage>
        <taxon>Bacteria</taxon>
        <taxon>Bacteria division TA06</taxon>
    </lineage>
</organism>
<name>A0A523UUM0_UNCT6</name>
<comment type="catalytic activity">
    <reaction evidence="1 10">
        <text>Endonucleolytic cleavage of DNA to give random double-stranded fragments with terminal 5'-phosphates, ATP is simultaneously hydrolyzed.</text>
        <dbReference type="EC" id="3.1.21.3"/>
    </reaction>
</comment>
<dbReference type="PANTHER" id="PTHR30195">
    <property type="entry name" value="TYPE I SITE-SPECIFIC DEOXYRIBONUCLEASE PROTEIN SUBUNIT M AND R"/>
    <property type="match status" value="1"/>
</dbReference>
<comment type="subunit">
    <text evidence="10">The type I restriction/modification system is composed of three polypeptides R, M and S.</text>
</comment>
<dbReference type="InterPro" id="IPR040980">
    <property type="entry name" value="SWI2_SNF2"/>
</dbReference>
<feature type="domain" description="Helicase ATP-binding" evidence="13">
    <location>
        <begin position="313"/>
        <end position="492"/>
    </location>
</feature>
<evidence type="ECO:0000256" key="3">
    <source>
        <dbReference type="ARBA" id="ARBA00022722"/>
    </source>
</evidence>
<accession>A0A523UUM0</accession>
<feature type="region of interest" description="Disordered" evidence="12">
    <location>
        <begin position="273"/>
        <end position="317"/>
    </location>
</feature>
<gene>
    <name evidence="14" type="ORF">E3J62_04815</name>
</gene>
<dbReference type="NCBIfam" id="TIGR00348">
    <property type="entry name" value="hsdR"/>
    <property type="match status" value="1"/>
</dbReference>
<dbReference type="GO" id="GO:0005524">
    <property type="term" value="F:ATP binding"/>
    <property type="evidence" value="ECO:0007669"/>
    <property type="project" value="UniProtKB-KW"/>
</dbReference>
<dbReference type="Pfam" id="PF22679">
    <property type="entry name" value="T1R_D3-like"/>
    <property type="match status" value="1"/>
</dbReference>
<evidence type="ECO:0000256" key="4">
    <source>
        <dbReference type="ARBA" id="ARBA00022741"/>
    </source>
</evidence>
<dbReference type="GO" id="GO:0009307">
    <property type="term" value="P:DNA restriction-modification system"/>
    <property type="evidence" value="ECO:0007669"/>
    <property type="project" value="UniProtKB-KW"/>
</dbReference>
<feature type="compositionally biased region" description="Polar residues" evidence="12">
    <location>
        <begin position="291"/>
        <end position="314"/>
    </location>
</feature>
<keyword evidence="7 10" id="KW-0378">Hydrolase</keyword>
<dbReference type="PROSITE" id="PS51192">
    <property type="entry name" value="HELICASE_ATP_BIND_1"/>
    <property type="match status" value="1"/>
</dbReference>
<dbReference type="SMART" id="SM00487">
    <property type="entry name" value="DEXDc"/>
    <property type="match status" value="1"/>
</dbReference>
<feature type="compositionally biased region" description="Basic and acidic residues" evidence="12">
    <location>
        <begin position="273"/>
        <end position="290"/>
    </location>
</feature>
<dbReference type="GO" id="GO:0003677">
    <property type="term" value="F:DNA binding"/>
    <property type="evidence" value="ECO:0007669"/>
    <property type="project" value="UniProtKB-KW"/>
</dbReference>
<dbReference type="InterPro" id="IPR055180">
    <property type="entry name" value="HsdR_RecA-like_helicase_dom_2"/>
</dbReference>
<feature type="coiled-coil region" evidence="11">
    <location>
        <begin position="409"/>
        <end position="436"/>
    </location>
</feature>
<evidence type="ECO:0000256" key="12">
    <source>
        <dbReference type="SAM" id="MobiDB-lite"/>
    </source>
</evidence>
<evidence type="ECO:0000256" key="5">
    <source>
        <dbReference type="ARBA" id="ARBA00022747"/>
    </source>
</evidence>
<evidence type="ECO:0000256" key="6">
    <source>
        <dbReference type="ARBA" id="ARBA00022759"/>
    </source>
</evidence>
<keyword evidence="8 10" id="KW-0067">ATP-binding</keyword>
<evidence type="ECO:0000259" key="13">
    <source>
        <dbReference type="PROSITE" id="PS51192"/>
    </source>
</evidence>
<comment type="caution">
    <text evidence="14">The sequence shown here is derived from an EMBL/GenBank/DDBJ whole genome shotgun (WGS) entry which is preliminary data.</text>
</comment>
<keyword evidence="9 10" id="KW-0238">DNA-binding</keyword>
<dbReference type="AlphaFoldDB" id="A0A523UUM0"/>
<evidence type="ECO:0000256" key="10">
    <source>
        <dbReference type="RuleBase" id="RU364115"/>
    </source>
</evidence>
<evidence type="ECO:0000256" key="7">
    <source>
        <dbReference type="ARBA" id="ARBA00022801"/>
    </source>
</evidence>
<dbReference type="GO" id="GO:0009035">
    <property type="term" value="F:type I site-specific deoxyribonuclease activity"/>
    <property type="evidence" value="ECO:0007669"/>
    <property type="project" value="UniProtKB-EC"/>
</dbReference>
<dbReference type="EC" id="3.1.21.3" evidence="10"/>
<evidence type="ECO:0000256" key="8">
    <source>
        <dbReference type="ARBA" id="ARBA00022840"/>
    </source>
</evidence>
<dbReference type="PANTHER" id="PTHR30195:SF15">
    <property type="entry name" value="TYPE I RESTRICTION ENZYME HINDI ENDONUCLEASE SUBUNIT"/>
    <property type="match status" value="1"/>
</dbReference>
<dbReference type="CDD" id="cd18800">
    <property type="entry name" value="SF2_C_EcoR124I-like"/>
    <property type="match status" value="1"/>
</dbReference>
<evidence type="ECO:0000313" key="14">
    <source>
        <dbReference type="EMBL" id="TET46257.1"/>
    </source>
</evidence>
<dbReference type="EMBL" id="SOJN01000062">
    <property type="protein sequence ID" value="TET46257.1"/>
    <property type="molecule type" value="Genomic_DNA"/>
</dbReference>
<dbReference type="SUPFAM" id="SSF52540">
    <property type="entry name" value="P-loop containing nucleoside triphosphate hydrolases"/>
    <property type="match status" value="2"/>
</dbReference>
<dbReference type="Gene3D" id="3.40.50.300">
    <property type="entry name" value="P-loop containing nucleotide triphosphate hydrolases"/>
    <property type="match status" value="2"/>
</dbReference>
<protein>
    <recommendedName>
        <fullName evidence="10">Type I restriction enzyme endonuclease subunit</fullName>
        <shortName evidence="10">R protein</shortName>
        <ecNumber evidence="10">3.1.21.3</ecNumber>
    </recommendedName>
</protein>
<evidence type="ECO:0000256" key="11">
    <source>
        <dbReference type="SAM" id="Coils"/>
    </source>
</evidence>
<dbReference type="Pfam" id="PF04313">
    <property type="entry name" value="HSDR_N"/>
    <property type="match status" value="1"/>
</dbReference>
<dbReference type="InterPro" id="IPR027417">
    <property type="entry name" value="P-loop_NTPase"/>
</dbReference>
<sequence>MAKEGFSEKELVEEYLLKKLQEKGWRFVEAEALERESYEEPLLVPALLRALKRINADLNVGHDELTRVVNELKLTTTGQEGAKRILELYKFGVPVKFEQERVVKFVRLFGDKPGANDFVVSRQVSYAGRERIRTDLVLHINGIPIVNIECKDPTDPGASWEDAYKQIKDYEQAVPELYKYVQIGVAAESKARYFPIVPWQEVVGTSQWRENGKDSIDSTVEMLAPVLLLDILKDFLFFRIEMDNATKVITRYMQYRAANKIVKRVKESLASIEAKESGGSEDRGVREPRNSDSQTLQTPRLPDSLNSSHSQNLKTPGPKDRGLIWHWQGSGKTLTMIFAAYKLHYATELENPTIFFIVDRIELEEQLYTEFNALDMFKPEVVGSVEELEEILRADEFRGKRGVFITLIHKFRREELSRLQAKLEKASESRVTIANRKNVIAFVDEGHRTQYGTLAAQMKAILKSAFFFAFTGTPIAKQGRDTFVQFSYPPAEEYLDRYFIVDSIQDGFTVKIAYQPRLESAHLKKEMLEAFLEVEEEEIPQDLREVVKERTRERLNVIKVFLENPARIKEIAKDIAQHFEENMDGRFKAMVVAASRKACVLYKEALDNHLPREYSEIIMTSDRRDEGPLATYVREARQEYEWKEFREIVKDKVEKFREEEFPKILIVTDMLLTGFDAPVLGVMYLDKPLKEHRLLQAIARTNRPYKDLKEAGLILDYVGILKEFQRALEIYSRKDIEHVLWDVNGLRRDFVGLLKDLRSLFGDLAMSYERDTLLKAVEILTSDPQREEDFVTAYRSMRKLFELLGPDVIKLEHFDAFKWFSAIYTYYMKVVNDRPAVESWVQKFCDKTIRFIHKTTEMEEIERDLPTLSIDADSLRRLEQRIKSQKEKAASILFTLQRFVLVERGKNPIYETLSDRVQKLFELWREKTKDYQRIYSDASKLFQEVVALTDRQKALGFSRMEYGMLLTLEHEFGQNRAFVEDVRSLCAQLAKHLFPGWDIQTTVRKEVERVVRRFARSLKVSYNLPLERMDTIYKKLIEQVKNYDLPGHSL</sequence>
<comment type="function">
    <text evidence="10">Subunit R is required for both nuclease and ATPase activities, but not for modification.</text>
</comment>
<proteinExistence type="inferred from homology"/>
<dbReference type="InterPro" id="IPR004473">
    <property type="entry name" value="Restrct_endonuc_typeI_HsdR"/>
</dbReference>
<keyword evidence="4 10" id="KW-0547">Nucleotide-binding</keyword>
<keyword evidence="5 10" id="KW-0680">Restriction system</keyword>
<evidence type="ECO:0000256" key="9">
    <source>
        <dbReference type="ARBA" id="ARBA00023125"/>
    </source>
</evidence>
<dbReference type="InterPro" id="IPR007409">
    <property type="entry name" value="Restrct_endonuc_type1_HsdR_N"/>
</dbReference>
<dbReference type="Pfam" id="PF18766">
    <property type="entry name" value="SWI2_SNF2"/>
    <property type="match status" value="1"/>
</dbReference>
<dbReference type="CDD" id="cd22332">
    <property type="entry name" value="HsdR_N"/>
    <property type="match status" value="1"/>
</dbReference>